<dbReference type="PANTHER" id="PTHR30154:SF34">
    <property type="entry name" value="TRANSCRIPTIONAL REGULATOR AZLB"/>
    <property type="match status" value="1"/>
</dbReference>
<organism evidence="5">
    <name type="scientific">marine sediment metagenome</name>
    <dbReference type="NCBI Taxonomy" id="412755"/>
    <lineage>
        <taxon>unclassified sequences</taxon>
        <taxon>metagenomes</taxon>
        <taxon>ecological metagenomes</taxon>
    </lineage>
</organism>
<gene>
    <name evidence="5" type="ORF">S03H2_29102</name>
</gene>
<evidence type="ECO:0000256" key="2">
    <source>
        <dbReference type="ARBA" id="ARBA00023125"/>
    </source>
</evidence>
<dbReference type="SMART" id="SM00344">
    <property type="entry name" value="HTH_ASNC"/>
    <property type="match status" value="1"/>
</dbReference>
<evidence type="ECO:0000256" key="1">
    <source>
        <dbReference type="ARBA" id="ARBA00023015"/>
    </source>
</evidence>
<keyword evidence="2" id="KW-0238">DNA-binding</keyword>
<accession>X1GV21</accession>
<evidence type="ECO:0000256" key="3">
    <source>
        <dbReference type="ARBA" id="ARBA00023163"/>
    </source>
</evidence>
<keyword evidence="1" id="KW-0805">Transcription regulation</keyword>
<proteinExistence type="predicted"/>
<feature type="domain" description="HTH asnC-type" evidence="4">
    <location>
        <begin position="1"/>
        <end position="39"/>
    </location>
</feature>
<dbReference type="InterPro" id="IPR011008">
    <property type="entry name" value="Dimeric_a/b-barrel"/>
</dbReference>
<evidence type="ECO:0000259" key="4">
    <source>
        <dbReference type="PROSITE" id="PS50956"/>
    </source>
</evidence>
<dbReference type="PROSITE" id="PS50956">
    <property type="entry name" value="HTH_ASNC_2"/>
    <property type="match status" value="1"/>
</dbReference>
<evidence type="ECO:0000313" key="5">
    <source>
        <dbReference type="EMBL" id="GAH60977.1"/>
    </source>
</evidence>
<dbReference type="GO" id="GO:0043565">
    <property type="term" value="F:sequence-specific DNA binding"/>
    <property type="evidence" value="ECO:0007669"/>
    <property type="project" value="InterPro"/>
</dbReference>
<dbReference type="AlphaFoldDB" id="X1GV21"/>
<feature type="non-terminal residue" evidence="5">
    <location>
        <position position="1"/>
    </location>
</feature>
<sequence>AKKVGASRQTVAKKIKQFKAEGVIASFTARLNPEKFGLSTKAYILLHEDSREELRRKNMAAIKQFHQVTKFYRLFGRYSAILEVLVRDSKELTKLVKR</sequence>
<dbReference type="Pfam" id="PF01037">
    <property type="entry name" value="AsnC_trans_reg"/>
    <property type="match status" value="1"/>
</dbReference>
<protein>
    <recommendedName>
        <fullName evidence="4">HTH asnC-type domain-containing protein</fullName>
    </recommendedName>
</protein>
<reference evidence="5" key="1">
    <citation type="journal article" date="2014" name="Front. Microbiol.">
        <title>High frequency of phylogenetically diverse reductive dehalogenase-homologous genes in deep subseafloor sedimentary metagenomes.</title>
        <authorList>
            <person name="Kawai M."/>
            <person name="Futagami T."/>
            <person name="Toyoda A."/>
            <person name="Takaki Y."/>
            <person name="Nishi S."/>
            <person name="Hori S."/>
            <person name="Arai W."/>
            <person name="Tsubouchi T."/>
            <person name="Morono Y."/>
            <person name="Uchiyama I."/>
            <person name="Ito T."/>
            <person name="Fujiyama A."/>
            <person name="Inagaki F."/>
            <person name="Takami H."/>
        </authorList>
    </citation>
    <scope>NUCLEOTIDE SEQUENCE</scope>
    <source>
        <strain evidence="5">Expedition CK06-06</strain>
    </source>
</reference>
<dbReference type="InterPro" id="IPR000485">
    <property type="entry name" value="AsnC-type_HTH_dom"/>
</dbReference>
<comment type="caution">
    <text evidence="5">The sequence shown here is derived from an EMBL/GenBank/DDBJ whole genome shotgun (WGS) entry which is preliminary data.</text>
</comment>
<dbReference type="Gene3D" id="3.30.70.920">
    <property type="match status" value="1"/>
</dbReference>
<dbReference type="GO" id="GO:0005829">
    <property type="term" value="C:cytosol"/>
    <property type="evidence" value="ECO:0007669"/>
    <property type="project" value="TreeGrafter"/>
</dbReference>
<dbReference type="InterPro" id="IPR019888">
    <property type="entry name" value="Tscrpt_reg_AsnC-like"/>
</dbReference>
<dbReference type="PANTHER" id="PTHR30154">
    <property type="entry name" value="LEUCINE-RESPONSIVE REGULATORY PROTEIN"/>
    <property type="match status" value="1"/>
</dbReference>
<name>X1GV21_9ZZZZ</name>
<dbReference type="GO" id="GO:0043200">
    <property type="term" value="P:response to amino acid"/>
    <property type="evidence" value="ECO:0007669"/>
    <property type="project" value="TreeGrafter"/>
</dbReference>
<dbReference type="EMBL" id="BARU01017553">
    <property type="protein sequence ID" value="GAH60977.1"/>
    <property type="molecule type" value="Genomic_DNA"/>
</dbReference>
<dbReference type="SUPFAM" id="SSF54909">
    <property type="entry name" value="Dimeric alpha+beta barrel"/>
    <property type="match status" value="1"/>
</dbReference>
<dbReference type="InterPro" id="IPR019887">
    <property type="entry name" value="Tscrpt_reg_AsnC/Lrp_C"/>
</dbReference>
<keyword evidence="3" id="KW-0804">Transcription</keyword>